<dbReference type="AlphaFoldDB" id="A0AAW0TD72"/>
<sequence>MGGPHGKYIFSITPRVSPLPSGAFPSLRAAAIFALPSLVRQTLTYSIKSNEVMLISISLPSLLPATRRPEAPRGTPCAALWAAGARGGVRRARHPDKHPDCKSCHKPNGPCRVFTNLCADWLAARWPSRPAPHARAAIGAGGRAGRGAARGRSGRRGAAVGGWSGRRPPGRGAPWPLSPTPRHAPTRGVSQPRQSQERGAMSGVVAAEAVRPSLNSAFSAVARKTFSFSVDAILAAPPHAKERDADALAPTHTPTPPGAALTPPADDRLCAKASHDADGDADEDDDEDEEINVDCEADECRYDPRGDDDDEEEEARKAGRGGDRGDGGGGVGLPMSSLLENHLGARHALPPPPSTSASSTPTMAPHHLAGAWPHNLLFQQQLALHALTKTPEPPKFLGPMKVNLRKHKPNRKPRTPFTTQQLLSLEKKYREKQYLSIAERAEFSASLSLTETQVKIWFQNRRAKDKRLKEAEMERLRYSSRPLLPHNPLLPPASLLPHFLFPHNLSPHPAHSHQLPPSLRPLPGQPAAPLRHPLKHRRRQRPGTPVTVAAPRGTGRSRRDQRAAAPRRRNSAVLGAGRDWWGLVGWGRTKDCVPPSVASLRLVNKSLLF</sequence>
<dbReference type="GO" id="GO:0048598">
    <property type="term" value="P:embryonic morphogenesis"/>
    <property type="evidence" value="ECO:0007669"/>
    <property type="project" value="TreeGrafter"/>
</dbReference>
<evidence type="ECO:0000259" key="10">
    <source>
        <dbReference type="PROSITE" id="PS50071"/>
    </source>
</evidence>
<dbReference type="PROSITE" id="PS50071">
    <property type="entry name" value="HOMEOBOX_2"/>
    <property type="match status" value="1"/>
</dbReference>
<dbReference type="GO" id="GO:0000981">
    <property type="term" value="F:DNA-binding transcription factor activity, RNA polymerase II-specific"/>
    <property type="evidence" value="ECO:0007669"/>
    <property type="project" value="InterPro"/>
</dbReference>
<comment type="caution">
    <text evidence="11">The sequence shown here is derived from an EMBL/GenBank/DDBJ whole genome shotgun (WGS) entry which is preliminary data.</text>
</comment>
<feature type="domain" description="Homeobox" evidence="10">
    <location>
        <begin position="408"/>
        <end position="468"/>
    </location>
</feature>
<dbReference type="SMART" id="SM00389">
    <property type="entry name" value="HOX"/>
    <property type="match status" value="1"/>
</dbReference>
<dbReference type="PRINTS" id="PR00024">
    <property type="entry name" value="HOMEOBOX"/>
</dbReference>
<dbReference type="PROSITE" id="PS00027">
    <property type="entry name" value="HOMEOBOX_1"/>
    <property type="match status" value="1"/>
</dbReference>
<evidence type="ECO:0000256" key="5">
    <source>
        <dbReference type="ARBA" id="ARBA00023242"/>
    </source>
</evidence>
<feature type="region of interest" description="Disordered" evidence="9">
    <location>
        <begin position="241"/>
        <end position="368"/>
    </location>
</feature>
<feature type="DNA-binding region" description="Homeobox" evidence="7">
    <location>
        <begin position="410"/>
        <end position="469"/>
    </location>
</feature>
<evidence type="ECO:0000313" key="11">
    <source>
        <dbReference type="EMBL" id="KAK8385332.1"/>
    </source>
</evidence>
<comment type="similarity">
    <text evidence="6">Belongs to the Msh homeobox family.</text>
</comment>
<evidence type="ECO:0000313" key="12">
    <source>
        <dbReference type="Proteomes" id="UP001487740"/>
    </source>
</evidence>
<dbReference type="InterPro" id="IPR020479">
    <property type="entry name" value="HD_metazoa"/>
</dbReference>
<dbReference type="CDD" id="cd00086">
    <property type="entry name" value="homeodomain"/>
    <property type="match status" value="1"/>
</dbReference>
<dbReference type="EMBL" id="JARAKH010000033">
    <property type="protein sequence ID" value="KAK8385332.1"/>
    <property type="molecule type" value="Genomic_DNA"/>
</dbReference>
<keyword evidence="2" id="KW-0217">Developmental protein</keyword>
<dbReference type="Proteomes" id="UP001487740">
    <property type="component" value="Unassembled WGS sequence"/>
</dbReference>
<feature type="compositionally biased region" description="Basic and acidic residues" evidence="9">
    <location>
        <begin position="314"/>
        <end position="326"/>
    </location>
</feature>
<evidence type="ECO:0000256" key="6">
    <source>
        <dbReference type="ARBA" id="ARBA00038425"/>
    </source>
</evidence>
<evidence type="ECO:0000256" key="9">
    <source>
        <dbReference type="SAM" id="MobiDB-lite"/>
    </source>
</evidence>
<feature type="compositionally biased region" description="Low complexity" evidence="9">
    <location>
        <begin position="355"/>
        <end position="365"/>
    </location>
</feature>
<feature type="compositionally biased region" description="Low complexity" evidence="9">
    <location>
        <begin position="247"/>
        <end position="264"/>
    </location>
</feature>
<comment type="subcellular location">
    <subcellularLocation>
        <location evidence="1 7 8">Nucleus</location>
    </subcellularLocation>
</comment>
<keyword evidence="3 7" id="KW-0238">DNA-binding</keyword>
<dbReference type="InterPro" id="IPR009057">
    <property type="entry name" value="Homeodomain-like_sf"/>
</dbReference>
<gene>
    <name evidence="11" type="ORF">O3P69_012274</name>
</gene>
<feature type="region of interest" description="Disordered" evidence="9">
    <location>
        <begin position="134"/>
        <end position="202"/>
    </location>
</feature>
<dbReference type="GO" id="GO:0000977">
    <property type="term" value="F:RNA polymerase II transcription regulatory region sequence-specific DNA binding"/>
    <property type="evidence" value="ECO:0007669"/>
    <property type="project" value="TreeGrafter"/>
</dbReference>
<dbReference type="Gene3D" id="1.10.10.60">
    <property type="entry name" value="Homeodomain-like"/>
    <property type="match status" value="1"/>
</dbReference>
<accession>A0AAW0TD72</accession>
<evidence type="ECO:0000256" key="8">
    <source>
        <dbReference type="RuleBase" id="RU000682"/>
    </source>
</evidence>
<feature type="compositionally biased region" description="Acidic residues" evidence="9">
    <location>
        <begin position="279"/>
        <end position="297"/>
    </location>
</feature>
<protein>
    <recommendedName>
        <fullName evidence="10">Homeobox domain-containing protein</fullName>
    </recommendedName>
</protein>
<reference evidence="11 12" key="1">
    <citation type="submission" date="2023-03" db="EMBL/GenBank/DDBJ databases">
        <title>High-quality genome of Scylla paramamosain provides insights in environmental adaptation.</title>
        <authorList>
            <person name="Zhang L."/>
        </authorList>
    </citation>
    <scope>NUCLEOTIDE SEQUENCE [LARGE SCALE GENOMIC DNA]</scope>
    <source>
        <strain evidence="11">LZ_2023a</strain>
        <tissue evidence="11">Muscle</tissue>
    </source>
</reference>
<dbReference type="PANTHER" id="PTHR24338">
    <property type="entry name" value="HOMEOBOX PROTEIN MSX"/>
    <property type="match status" value="1"/>
</dbReference>
<dbReference type="GO" id="GO:0005634">
    <property type="term" value="C:nucleus"/>
    <property type="evidence" value="ECO:0007669"/>
    <property type="project" value="UniProtKB-SubCell"/>
</dbReference>
<feature type="region of interest" description="Disordered" evidence="9">
    <location>
        <begin position="507"/>
        <end position="571"/>
    </location>
</feature>
<organism evidence="11 12">
    <name type="scientific">Scylla paramamosain</name>
    <name type="common">Mud crab</name>
    <dbReference type="NCBI Taxonomy" id="85552"/>
    <lineage>
        <taxon>Eukaryota</taxon>
        <taxon>Metazoa</taxon>
        <taxon>Ecdysozoa</taxon>
        <taxon>Arthropoda</taxon>
        <taxon>Crustacea</taxon>
        <taxon>Multicrustacea</taxon>
        <taxon>Malacostraca</taxon>
        <taxon>Eumalacostraca</taxon>
        <taxon>Eucarida</taxon>
        <taxon>Decapoda</taxon>
        <taxon>Pleocyemata</taxon>
        <taxon>Brachyura</taxon>
        <taxon>Eubrachyura</taxon>
        <taxon>Portunoidea</taxon>
        <taxon>Portunidae</taxon>
        <taxon>Portuninae</taxon>
        <taxon>Scylla</taxon>
    </lineage>
</organism>
<dbReference type="InterPro" id="IPR017970">
    <property type="entry name" value="Homeobox_CS"/>
</dbReference>
<dbReference type="PANTHER" id="PTHR24338:SF0">
    <property type="entry name" value="MUSCLE SEGMENTATION HOMEOBOX"/>
    <property type="match status" value="1"/>
</dbReference>
<keyword evidence="4 7" id="KW-0371">Homeobox</keyword>
<keyword evidence="5 7" id="KW-0539">Nucleus</keyword>
<dbReference type="SUPFAM" id="SSF46689">
    <property type="entry name" value="Homeodomain-like"/>
    <property type="match status" value="1"/>
</dbReference>
<keyword evidence="12" id="KW-1185">Reference proteome</keyword>
<dbReference type="Pfam" id="PF00046">
    <property type="entry name" value="Homeodomain"/>
    <property type="match status" value="1"/>
</dbReference>
<evidence type="ECO:0000256" key="3">
    <source>
        <dbReference type="ARBA" id="ARBA00023125"/>
    </source>
</evidence>
<dbReference type="InterPro" id="IPR001356">
    <property type="entry name" value="HD"/>
</dbReference>
<evidence type="ECO:0000256" key="7">
    <source>
        <dbReference type="PROSITE-ProRule" id="PRU00108"/>
    </source>
</evidence>
<dbReference type="InterPro" id="IPR050674">
    <property type="entry name" value="Msh_Homeobox_Regulators"/>
</dbReference>
<feature type="compositionally biased region" description="Basic residues" evidence="9">
    <location>
        <begin position="532"/>
        <end position="541"/>
    </location>
</feature>
<evidence type="ECO:0000256" key="4">
    <source>
        <dbReference type="ARBA" id="ARBA00023155"/>
    </source>
</evidence>
<feature type="compositionally biased region" description="Basic and acidic residues" evidence="9">
    <location>
        <begin position="265"/>
        <end position="278"/>
    </location>
</feature>
<evidence type="ECO:0000256" key="1">
    <source>
        <dbReference type="ARBA" id="ARBA00004123"/>
    </source>
</evidence>
<name>A0AAW0TD72_SCYPA</name>
<proteinExistence type="inferred from homology"/>
<evidence type="ECO:0000256" key="2">
    <source>
        <dbReference type="ARBA" id="ARBA00022473"/>
    </source>
</evidence>
<feature type="compositionally biased region" description="Low complexity" evidence="9">
    <location>
        <begin position="165"/>
        <end position="175"/>
    </location>
</feature>